<feature type="transmembrane region" description="Helical" evidence="3">
    <location>
        <begin position="157"/>
        <end position="178"/>
    </location>
</feature>
<dbReference type="AlphaFoldDB" id="E3MAQ6"/>
<keyword evidence="5" id="KW-1185">Reference proteome</keyword>
<name>E3MAQ6_CAERE</name>
<protein>
    <submittedName>
        <fullName evidence="4">Uncharacterized protein</fullName>
    </submittedName>
</protein>
<proteinExistence type="predicted"/>
<sequence length="765" mass="85784">MKKEFGSFATGLPPDIDGLQHIEGERKKFEEYSESVEIINEMAEKIETSKDRCRKLHEKSRELSEKITKKRAEYKEEYGILQTLKNNLSDSLLAGVETFQRISSCKAKISVIKFEFKELTEKKKNVGVELNTAKRELAIMEGEIIMDRKVMLAMNAVFWKVGTLYLLHEFICIIFQYGSPISVNMLKQNPAFGDIFSPQKEPSITVISNNLLSATESSDSDKMNVNEEGSTAVKAIIEMPDILDNIFLVEKSPTKPVILSSAPIQMEKQRESDQFRHIQLQAADHQKCSENLSRDDVVDNIASLPSETFAEETNEDYEAVQTKQNKSTNISSDDPKDLNLHVISPEEESRSLIAPTTTKSIDSQSSISSILTTVIVENPSYSNPGTSPRKQSRDVADNSLVFSLAENVQVALTEQKNDEEVLKLSKKSNPAKIITTLPATKESCTTKPTNPIENTTKKIINPLVKPCAGIWPNKKPPLPAFINFLSSYDQFSIWSRWTSVTVQETTAKEGIEIIEPSEPIVSVPSAVLPSAVKSFVPIENTMKRGRGRPRKNSVVHATTVKRRSKNNSLPTDFENGVDINEIKLEDMQTITSAKVTNKDNAELPTNNRRESLSRKAKTLPKSYVDLAEIYDDDFQLSPTSSETEILELFCCKKSVSTIIKNETARKRGRPRKMPIVTAVTEKLPEFVISTNQDHHAPIEPPTSKRSRNDSHVLSNSTKEIVVVLQQGRYAFDHDSTQPVEHSEYTMTQVDEKSGEIVLENNVTKV</sequence>
<feature type="region of interest" description="Disordered" evidence="2">
    <location>
        <begin position="690"/>
        <end position="712"/>
    </location>
</feature>
<dbReference type="HOGENOM" id="CLU_364948_0_0_1"/>
<feature type="compositionally biased region" description="Polar residues" evidence="2">
    <location>
        <begin position="321"/>
        <end position="332"/>
    </location>
</feature>
<evidence type="ECO:0000313" key="5">
    <source>
        <dbReference type="Proteomes" id="UP000008281"/>
    </source>
</evidence>
<dbReference type="Proteomes" id="UP000008281">
    <property type="component" value="Unassembled WGS sequence"/>
</dbReference>
<keyword evidence="3" id="KW-1133">Transmembrane helix</keyword>
<dbReference type="InParanoid" id="E3MAQ6"/>
<accession>E3MAQ6</accession>
<dbReference type="SMART" id="SM00384">
    <property type="entry name" value="AT_hook"/>
    <property type="match status" value="2"/>
</dbReference>
<dbReference type="InterPro" id="IPR017956">
    <property type="entry name" value="AT_hook_DNA-bd_motif"/>
</dbReference>
<feature type="coiled-coil region" evidence="1">
    <location>
        <begin position="39"/>
        <end position="77"/>
    </location>
</feature>
<evidence type="ECO:0000256" key="1">
    <source>
        <dbReference type="SAM" id="Coils"/>
    </source>
</evidence>
<feature type="region of interest" description="Disordered" evidence="2">
    <location>
        <begin position="311"/>
        <end position="338"/>
    </location>
</feature>
<keyword evidence="1" id="KW-0175">Coiled coil</keyword>
<organism evidence="5">
    <name type="scientific">Caenorhabditis remanei</name>
    <name type="common">Caenorhabditis vulgaris</name>
    <dbReference type="NCBI Taxonomy" id="31234"/>
    <lineage>
        <taxon>Eukaryota</taxon>
        <taxon>Metazoa</taxon>
        <taxon>Ecdysozoa</taxon>
        <taxon>Nematoda</taxon>
        <taxon>Chromadorea</taxon>
        <taxon>Rhabditida</taxon>
        <taxon>Rhabditina</taxon>
        <taxon>Rhabditomorpha</taxon>
        <taxon>Rhabditoidea</taxon>
        <taxon>Rhabditidae</taxon>
        <taxon>Peloderinae</taxon>
        <taxon>Caenorhabditis</taxon>
    </lineage>
</organism>
<evidence type="ECO:0000256" key="2">
    <source>
        <dbReference type="SAM" id="MobiDB-lite"/>
    </source>
</evidence>
<keyword evidence="3" id="KW-0472">Membrane</keyword>
<reference evidence="4" key="1">
    <citation type="submission" date="2007-07" db="EMBL/GenBank/DDBJ databases">
        <title>PCAP assembly of the Caenorhabditis remanei genome.</title>
        <authorList>
            <consortium name="The Caenorhabditis remanei Sequencing Consortium"/>
            <person name="Wilson R.K."/>
        </authorList>
    </citation>
    <scope>NUCLEOTIDE SEQUENCE [LARGE SCALE GENOMIC DNA]</scope>
    <source>
        <strain evidence="4">PB4641</strain>
    </source>
</reference>
<evidence type="ECO:0000313" key="4">
    <source>
        <dbReference type="EMBL" id="EFO97341.1"/>
    </source>
</evidence>
<evidence type="ECO:0000256" key="3">
    <source>
        <dbReference type="SAM" id="Phobius"/>
    </source>
</evidence>
<dbReference type="EMBL" id="DS268432">
    <property type="protein sequence ID" value="EFO97341.1"/>
    <property type="molecule type" value="Genomic_DNA"/>
</dbReference>
<keyword evidence="3" id="KW-0812">Transmembrane</keyword>
<dbReference type="GO" id="GO:0003677">
    <property type="term" value="F:DNA binding"/>
    <property type="evidence" value="ECO:0007669"/>
    <property type="project" value="InterPro"/>
</dbReference>
<gene>
    <name evidence="4" type="ORF">CRE_16612</name>
</gene>